<comment type="cofactor">
    <cofactor evidence="4">
        <name>Zn(2+)</name>
        <dbReference type="ChEBI" id="CHEBI:29105"/>
    </cofactor>
    <text evidence="4">Binds 1 zinc ion per subunit.</text>
</comment>
<dbReference type="PANTHER" id="PTHR42742:SF3">
    <property type="entry name" value="FRUCTOKINASE"/>
    <property type="match status" value="1"/>
</dbReference>
<evidence type="ECO:0000313" key="11">
    <source>
        <dbReference type="Proteomes" id="UP000183509"/>
    </source>
</evidence>
<evidence type="ECO:0000256" key="1">
    <source>
        <dbReference type="ARBA" id="ARBA00022723"/>
    </source>
</evidence>
<comment type="similarity">
    <text evidence="3">Belongs to the mannose-6-phosphate isomerase type 1 family.</text>
</comment>
<feature type="binding site" evidence="4">
    <location>
        <position position="150"/>
    </location>
    <ligand>
        <name>Zn(2+)</name>
        <dbReference type="ChEBI" id="CHEBI:29105"/>
    </ligand>
</feature>
<proteinExistence type="inferred from homology"/>
<gene>
    <name evidence="8" type="ORF">AWT83_09220</name>
    <name evidence="9" type="ORF">DTPHA_602836</name>
</gene>
<comment type="caution">
    <text evidence="8">The sequence shown here is derived from an EMBL/GenBank/DDBJ whole genome shotgun (WGS) entry which is preliminary data.</text>
</comment>
<evidence type="ECO:0000256" key="2">
    <source>
        <dbReference type="ARBA" id="ARBA00022833"/>
    </source>
</evidence>
<dbReference type="AlphaFoldDB" id="A0A132P8R1"/>
<evidence type="ECO:0000259" key="6">
    <source>
        <dbReference type="Pfam" id="PF20511"/>
    </source>
</evidence>
<dbReference type="Proteomes" id="UP000183509">
    <property type="component" value="Unassembled WGS sequence"/>
</dbReference>
<comment type="catalytic activity">
    <reaction evidence="3">
        <text>D-mannose 6-phosphate = D-fructose 6-phosphate</text>
        <dbReference type="Rhea" id="RHEA:12356"/>
        <dbReference type="ChEBI" id="CHEBI:58735"/>
        <dbReference type="ChEBI" id="CHEBI:61527"/>
        <dbReference type="EC" id="5.3.1.8"/>
    </reaction>
</comment>
<dbReference type="SUPFAM" id="SSF51182">
    <property type="entry name" value="RmlC-like cupins"/>
    <property type="match status" value="1"/>
</dbReference>
<dbReference type="Pfam" id="PF20511">
    <property type="entry name" value="PMI_typeI_cat"/>
    <property type="match status" value="1"/>
</dbReference>
<accession>A0A132P8R1</accession>
<keyword evidence="3 8" id="KW-0413">Isomerase</keyword>
<dbReference type="Gene3D" id="2.60.120.10">
    <property type="entry name" value="Jelly Rolls"/>
    <property type="match status" value="2"/>
</dbReference>
<dbReference type="PIRSF" id="PIRSF036894">
    <property type="entry name" value="PMI_Firm_short"/>
    <property type="match status" value="1"/>
</dbReference>
<feature type="domain" description="Mannose-6-phosphate isomerase cupin" evidence="7">
    <location>
        <begin position="247"/>
        <end position="296"/>
    </location>
</feature>
<dbReference type="CDD" id="cd07010">
    <property type="entry name" value="cupin_PMI_type_I_N_bac"/>
    <property type="match status" value="1"/>
</dbReference>
<name>A0A132P8R1_ENTFC</name>
<dbReference type="InterPro" id="IPR049071">
    <property type="entry name" value="MPI_cupin_dom"/>
</dbReference>
<evidence type="ECO:0000313" key="8">
    <source>
        <dbReference type="EMBL" id="KWX18637.1"/>
    </source>
</evidence>
<dbReference type="InterPro" id="IPR014628">
    <property type="entry name" value="Man6P_isomerase_Firm_short"/>
</dbReference>
<keyword evidence="2 3" id="KW-0862">Zinc</keyword>
<dbReference type="InterPro" id="IPR051804">
    <property type="entry name" value="Carb_Metab_Reg_Kinase/Isom"/>
</dbReference>
<reference evidence="8 10" key="1">
    <citation type="submission" date="2016-01" db="EMBL/GenBank/DDBJ databases">
        <title>Molecular Mechanisms for transfer of large genomic segments between Enterococcus faecium strains.</title>
        <authorList>
            <person name="Garcia-Solache M.A."/>
            <person name="Lebreton F."/>
            <person name="Mclaughlin R.E."/>
            <person name="Whiteaker J.D."/>
            <person name="Gilmore M.S."/>
            <person name="Rice L.B."/>
        </authorList>
    </citation>
    <scope>NUCLEOTIDE SEQUENCE [LARGE SCALE GENOMIC DNA]</scope>
    <source>
        <strain evidence="8 10">D344RRF x C68</strain>
    </source>
</reference>
<dbReference type="RefSeq" id="WP_002318153.1">
    <property type="nucleotide sequence ID" value="NZ_AP022341.1"/>
</dbReference>
<dbReference type="Pfam" id="PF21621">
    <property type="entry name" value="MPI_cupin_dom"/>
    <property type="match status" value="1"/>
</dbReference>
<evidence type="ECO:0000313" key="10">
    <source>
        <dbReference type="Proteomes" id="UP000070452"/>
    </source>
</evidence>
<sequence>MMNLQKELRCLLLRKLGMLYAPGWTELCCVWSEYQGMTLTEVLQEHPEFLGTHPQTKGELPILIKFIDAKKDLSVQVHPTDEYAIEKENGQLGKTEMWYVLDASLIYGLQKITEEAVIREAIAQGTVERYLQKVPVKKNDVFFIEAGTIHAIGAGALIAEIQENSNLTYRLYDYDRVDKNGKKRELHVDKALEVANLKGLSEPKQPLRVLKYRAGVAAELLCRCKHFEVSRMIVNTERRQTVHYRADSISFRVLLCVNGCGTVRFDNESLDIYKGDCLFVPADSTEISIHGSIQFLDVRG</sequence>
<feature type="binding site" evidence="4">
    <location>
        <position position="96"/>
    </location>
    <ligand>
        <name>Zn(2+)</name>
        <dbReference type="ChEBI" id="CHEBI:29105"/>
    </ligand>
</feature>
<dbReference type="GO" id="GO:0005975">
    <property type="term" value="P:carbohydrate metabolic process"/>
    <property type="evidence" value="ECO:0007669"/>
    <property type="project" value="UniProtKB-UniRule"/>
</dbReference>
<feature type="active site" evidence="5">
    <location>
        <position position="170"/>
    </location>
</feature>
<dbReference type="EMBL" id="FKLM01000094">
    <property type="protein sequence ID" value="SAM53628.1"/>
    <property type="molecule type" value="Genomic_DNA"/>
</dbReference>
<evidence type="ECO:0000313" key="9">
    <source>
        <dbReference type="EMBL" id="SAM53628.1"/>
    </source>
</evidence>
<dbReference type="EC" id="5.3.1.8" evidence="3"/>
<evidence type="ECO:0000259" key="7">
    <source>
        <dbReference type="Pfam" id="PF21621"/>
    </source>
</evidence>
<dbReference type="Proteomes" id="UP000070452">
    <property type="component" value="Unassembled WGS sequence"/>
</dbReference>
<dbReference type="GO" id="GO:0008270">
    <property type="term" value="F:zinc ion binding"/>
    <property type="evidence" value="ECO:0007669"/>
    <property type="project" value="UniProtKB-UniRule"/>
</dbReference>
<feature type="domain" description="Phosphomannose isomerase type I catalytic" evidence="6">
    <location>
        <begin position="33"/>
        <end position="84"/>
    </location>
</feature>
<evidence type="ECO:0000256" key="4">
    <source>
        <dbReference type="PIRSR" id="PIRSR036894-1"/>
    </source>
</evidence>
<dbReference type="InterPro" id="IPR011051">
    <property type="entry name" value="RmlC_Cupin_sf"/>
</dbReference>
<dbReference type="InterPro" id="IPR014710">
    <property type="entry name" value="RmlC-like_jellyroll"/>
</dbReference>
<keyword evidence="1 3" id="KW-0479">Metal-binding</keyword>
<reference evidence="9 11" key="2">
    <citation type="submission" date="2016-04" db="EMBL/GenBank/DDBJ databases">
        <authorList>
            <person name="Millard A."/>
        </authorList>
    </citation>
    <scope>NUCLEOTIDE SEQUENCE [LARGE SCALE GENOMIC DNA]</scope>
    <source>
        <strain evidence="9">Isolate 22</strain>
    </source>
</reference>
<evidence type="ECO:0000256" key="3">
    <source>
        <dbReference type="PIRNR" id="PIRNR036894"/>
    </source>
</evidence>
<evidence type="ECO:0000256" key="5">
    <source>
        <dbReference type="PIRSR" id="PIRSR036894-2"/>
    </source>
</evidence>
<dbReference type="EMBL" id="LRHK01000001">
    <property type="protein sequence ID" value="KWX18637.1"/>
    <property type="molecule type" value="Genomic_DNA"/>
</dbReference>
<dbReference type="GO" id="GO:0004476">
    <property type="term" value="F:mannose-6-phosphate isomerase activity"/>
    <property type="evidence" value="ECO:0007669"/>
    <property type="project" value="UniProtKB-UniRule"/>
</dbReference>
<protein>
    <recommendedName>
        <fullName evidence="3">Mannose-6-phosphate isomerase</fullName>
        <ecNumber evidence="3">5.3.1.8</ecNumber>
    </recommendedName>
</protein>
<dbReference type="InterPro" id="IPR046457">
    <property type="entry name" value="PMI_typeI_cat"/>
</dbReference>
<organism evidence="8 10">
    <name type="scientific">Enterococcus faecium</name>
    <name type="common">Streptococcus faecium</name>
    <dbReference type="NCBI Taxonomy" id="1352"/>
    <lineage>
        <taxon>Bacteria</taxon>
        <taxon>Bacillati</taxon>
        <taxon>Bacillota</taxon>
        <taxon>Bacilli</taxon>
        <taxon>Lactobacillales</taxon>
        <taxon>Enterococcaceae</taxon>
        <taxon>Enterococcus</taxon>
    </lineage>
</organism>
<dbReference type="PANTHER" id="PTHR42742">
    <property type="entry name" value="TRANSCRIPTIONAL REPRESSOR MPRA"/>
    <property type="match status" value="1"/>
</dbReference>
<feature type="binding site" evidence="4">
    <location>
        <position position="78"/>
    </location>
    <ligand>
        <name>Zn(2+)</name>
        <dbReference type="ChEBI" id="CHEBI:29105"/>
    </ligand>
</feature>